<dbReference type="Proteomes" id="UP000256780">
    <property type="component" value="Chromosome CBM2587_b"/>
</dbReference>
<evidence type="ECO:0000313" key="1">
    <source>
        <dbReference type="EMBL" id="SOY63210.1"/>
    </source>
</evidence>
<comment type="caution">
    <text evidence="1">The sequence shown here is derived from an EMBL/GenBank/DDBJ whole genome shotgun (WGS) entry which is preliminary data.</text>
</comment>
<sequence>MRRRERRRLAQQPLPVSLPKEVPWCLHIRIRRRAELRIAPHTARLKIMLRSSMFLVKPESRSCGRSQTADAP</sequence>
<accession>A0A976A5Z9</accession>
<organism evidence="1 2">
    <name type="scientific">Cupriavidus taiwanensis</name>
    <dbReference type="NCBI Taxonomy" id="164546"/>
    <lineage>
        <taxon>Bacteria</taxon>
        <taxon>Pseudomonadati</taxon>
        <taxon>Pseudomonadota</taxon>
        <taxon>Betaproteobacteria</taxon>
        <taxon>Burkholderiales</taxon>
        <taxon>Burkholderiaceae</taxon>
        <taxon>Cupriavidus</taxon>
    </lineage>
</organism>
<dbReference type="EMBL" id="OFSQ01000035">
    <property type="protein sequence ID" value="SOY63210.1"/>
    <property type="molecule type" value="Genomic_DNA"/>
</dbReference>
<reference evidence="1 2" key="1">
    <citation type="submission" date="2018-01" db="EMBL/GenBank/DDBJ databases">
        <authorList>
            <person name="Clerissi C."/>
        </authorList>
    </citation>
    <scope>NUCLEOTIDE SEQUENCE [LARGE SCALE GENOMIC DNA]</scope>
    <source>
        <strain evidence="1">Cupriavidus sp. LMG 19464</strain>
    </source>
</reference>
<proteinExistence type="predicted"/>
<evidence type="ECO:0000313" key="2">
    <source>
        <dbReference type="Proteomes" id="UP000256780"/>
    </source>
</evidence>
<dbReference type="AlphaFoldDB" id="A0A976A5Z9"/>
<protein>
    <submittedName>
        <fullName evidence="1">Uncharacterized protein</fullName>
    </submittedName>
</protein>
<gene>
    <name evidence="1" type="ORF">CBM2587_B60222</name>
</gene>
<name>A0A976A5Z9_9BURK</name>